<keyword evidence="1" id="KW-0472">Membrane</keyword>
<keyword evidence="1" id="KW-1133">Transmembrane helix</keyword>
<feature type="transmembrane region" description="Helical" evidence="1">
    <location>
        <begin position="153"/>
        <end position="173"/>
    </location>
</feature>
<dbReference type="EMBL" id="FPIZ01000022">
    <property type="protein sequence ID" value="SFW83273.1"/>
    <property type="molecule type" value="Genomic_DNA"/>
</dbReference>
<reference evidence="2 4" key="1">
    <citation type="submission" date="2016-11" db="EMBL/GenBank/DDBJ databases">
        <authorList>
            <person name="Jaros S."/>
            <person name="Januszkiewicz K."/>
            <person name="Wedrychowicz H."/>
        </authorList>
    </citation>
    <scope>NUCLEOTIDE SEQUENCE [LARGE SCALE GENOMIC DNA]</scope>
    <source>
        <strain evidence="2 4">DSM 784</strain>
    </source>
</reference>
<dbReference type="EMBL" id="CP140154">
    <property type="protein sequence ID" value="WQG88017.1"/>
    <property type="molecule type" value="Genomic_DNA"/>
</dbReference>
<gene>
    <name evidence="2" type="ORF">SAMN05661012_05377</name>
    <name evidence="3" type="ORF">SR876_24120</name>
</gene>
<evidence type="ECO:0000313" key="3">
    <source>
        <dbReference type="EMBL" id="WQG88017.1"/>
    </source>
</evidence>
<dbReference type="Proteomes" id="UP000183788">
    <property type="component" value="Unassembled WGS sequence"/>
</dbReference>
<evidence type="ECO:0000313" key="5">
    <source>
        <dbReference type="Proteomes" id="UP001326715"/>
    </source>
</evidence>
<evidence type="ECO:0000313" key="4">
    <source>
        <dbReference type="Proteomes" id="UP000183788"/>
    </source>
</evidence>
<dbReference type="Proteomes" id="UP001326715">
    <property type="component" value="Chromosome"/>
</dbReference>
<name>A0A1K1SFX4_9BACT</name>
<dbReference type="STRING" id="1004.SAMN05661012_05377"/>
<dbReference type="AlphaFoldDB" id="A0A1K1SFX4"/>
<reference evidence="3 5" key="2">
    <citation type="submission" date="2023-11" db="EMBL/GenBank/DDBJ databases">
        <title>MicrobeMod: A computational toolkit for identifying prokaryotic methylation and restriction-modification with nanopore sequencing.</title>
        <authorList>
            <person name="Crits-Christoph A."/>
            <person name="Kang S.C."/>
            <person name="Lee H."/>
            <person name="Ostrov N."/>
        </authorList>
    </citation>
    <scope>NUCLEOTIDE SEQUENCE [LARGE SCALE GENOMIC DNA]</scope>
    <source>
        <strain evidence="3 5">ATCC 23090</strain>
    </source>
</reference>
<feature type="transmembrane region" description="Helical" evidence="1">
    <location>
        <begin position="37"/>
        <end position="57"/>
    </location>
</feature>
<evidence type="ECO:0008006" key="6">
    <source>
        <dbReference type="Google" id="ProtNLM"/>
    </source>
</evidence>
<protein>
    <recommendedName>
        <fullName evidence="6">YhhN-like protein</fullName>
    </recommendedName>
</protein>
<feature type="transmembrane region" description="Helical" evidence="1">
    <location>
        <begin position="193"/>
        <end position="211"/>
    </location>
</feature>
<proteinExistence type="predicted"/>
<feature type="transmembrane region" description="Helical" evidence="1">
    <location>
        <begin position="63"/>
        <end position="81"/>
    </location>
</feature>
<accession>A0A1K1SFX4</accession>
<evidence type="ECO:0000313" key="2">
    <source>
        <dbReference type="EMBL" id="SFW83273.1"/>
    </source>
</evidence>
<sequence length="215" mass="25238">MSLPFDRIIMYGVMIPETIAVVVGGLRLRQLQAPLRYLWILVLFGFLTDLLSRLLILLKMGNLFLIVLYIPVEFGLLAAMYRHELNDSRTAKIIPFLTAGFAGYAFFEILTGKLQGFNREERFVEGFLILFFVLEYLYRVLRKLNIFHLEYAPMFWLSAGLIIYFPCDIIVFTFSEYIFSSYSTSFNLQLWDVHAVLTMLLYTFYTLTLWIPQRN</sequence>
<organism evidence="2 4">
    <name type="scientific">Chitinophaga sancti</name>
    <dbReference type="NCBI Taxonomy" id="1004"/>
    <lineage>
        <taxon>Bacteria</taxon>
        <taxon>Pseudomonadati</taxon>
        <taxon>Bacteroidota</taxon>
        <taxon>Chitinophagia</taxon>
        <taxon>Chitinophagales</taxon>
        <taxon>Chitinophagaceae</taxon>
        <taxon>Chitinophaga</taxon>
    </lineage>
</organism>
<evidence type="ECO:0000256" key="1">
    <source>
        <dbReference type="SAM" id="Phobius"/>
    </source>
</evidence>
<keyword evidence="1" id="KW-0812">Transmembrane</keyword>
<feature type="transmembrane region" description="Helical" evidence="1">
    <location>
        <begin position="93"/>
        <end position="111"/>
    </location>
</feature>
<dbReference type="RefSeq" id="WP_143150890.1">
    <property type="nucleotide sequence ID" value="NZ_CBHWAX010000170.1"/>
</dbReference>
<feature type="transmembrane region" description="Helical" evidence="1">
    <location>
        <begin position="123"/>
        <end position="141"/>
    </location>
</feature>
<keyword evidence="5" id="KW-1185">Reference proteome</keyword>
<dbReference type="OrthoDB" id="651989at2"/>